<sequence length="242" mass="28950">MKKQFDNPYLQLSEPKSSLDFLSNLEERKSSFYPLQSLLGVLGVILIFLSFRDPLYFFIGAGLLFLRVFWRKKSDPLLSALQQSKLYYRKKRFDKCLASLDRLIEEYPNNHGLKLIQGECYLHMNRLDEAYNVYKNAFEQSPESFSSETSQKHMVYLLFLIVHFRDFQLGERVAEFYRVKNNSEFFIVLWSNYYLGIIHYFNEDQQRALKHFKKVYNLNSDFKNIPELLKKVKQQENIETLL</sequence>
<gene>
    <name evidence="3" type="ORF">ISALK_14045</name>
</gene>
<dbReference type="RefSeq" id="WP_160723435.1">
    <property type="nucleotide sequence ID" value="NZ_SUMG01000033.1"/>
</dbReference>
<keyword evidence="1" id="KW-0802">TPR repeat</keyword>
<name>A0AA43XNV5_9CLOT</name>
<evidence type="ECO:0000313" key="4">
    <source>
        <dbReference type="Proteomes" id="UP000449710"/>
    </source>
</evidence>
<dbReference type="Pfam" id="PF13174">
    <property type="entry name" value="TPR_6"/>
    <property type="match status" value="1"/>
</dbReference>
<reference evidence="3 4" key="1">
    <citation type="submission" date="2019-04" db="EMBL/GenBank/DDBJ databases">
        <title>Isachenkonia alkalipeptolytica gen. nov. sp. nov. a new anaerobic, alkiliphilic organothrophic bacterium capable to reduce synthesized ferrihydrite isolated from a soda lake.</title>
        <authorList>
            <person name="Toshchakov S.V."/>
            <person name="Zavarzina D.G."/>
            <person name="Zhilina T.N."/>
            <person name="Kostrikina N.A."/>
            <person name="Kublanov I.V."/>
        </authorList>
    </citation>
    <scope>NUCLEOTIDE SEQUENCE [LARGE SCALE GENOMIC DNA]</scope>
    <source>
        <strain evidence="3 4">Z-1701</strain>
    </source>
</reference>
<proteinExistence type="predicted"/>
<dbReference type="SUPFAM" id="SSF48452">
    <property type="entry name" value="TPR-like"/>
    <property type="match status" value="1"/>
</dbReference>
<feature type="repeat" description="TPR" evidence="1">
    <location>
        <begin position="111"/>
        <end position="144"/>
    </location>
</feature>
<evidence type="ECO:0000256" key="2">
    <source>
        <dbReference type="SAM" id="Phobius"/>
    </source>
</evidence>
<comment type="caution">
    <text evidence="3">The sequence shown here is derived from an EMBL/GenBank/DDBJ whole genome shotgun (WGS) entry which is preliminary data.</text>
</comment>
<feature type="transmembrane region" description="Helical" evidence="2">
    <location>
        <begin position="32"/>
        <end position="49"/>
    </location>
</feature>
<evidence type="ECO:0000313" key="3">
    <source>
        <dbReference type="EMBL" id="NBG89604.1"/>
    </source>
</evidence>
<dbReference type="Gene3D" id="1.25.40.10">
    <property type="entry name" value="Tetratricopeptide repeat domain"/>
    <property type="match status" value="1"/>
</dbReference>
<dbReference type="Proteomes" id="UP000449710">
    <property type="component" value="Unassembled WGS sequence"/>
</dbReference>
<dbReference type="SMART" id="SM00028">
    <property type="entry name" value="TPR"/>
    <property type="match status" value="3"/>
</dbReference>
<dbReference type="EMBL" id="SUMG01000033">
    <property type="protein sequence ID" value="NBG89604.1"/>
    <property type="molecule type" value="Genomic_DNA"/>
</dbReference>
<keyword evidence="4" id="KW-1185">Reference proteome</keyword>
<keyword evidence="2" id="KW-1133">Transmembrane helix</keyword>
<keyword evidence="2" id="KW-0472">Membrane</keyword>
<evidence type="ECO:0000256" key="1">
    <source>
        <dbReference type="PROSITE-ProRule" id="PRU00339"/>
    </source>
</evidence>
<protein>
    <submittedName>
        <fullName evidence="3">Tetratricopeptide repeat protein</fullName>
    </submittedName>
</protein>
<dbReference type="InterPro" id="IPR011990">
    <property type="entry name" value="TPR-like_helical_dom_sf"/>
</dbReference>
<dbReference type="PROSITE" id="PS50005">
    <property type="entry name" value="TPR"/>
    <property type="match status" value="1"/>
</dbReference>
<dbReference type="AlphaFoldDB" id="A0AA43XNV5"/>
<organism evidence="3 4">
    <name type="scientific">Isachenkonia alkalipeptolytica</name>
    <dbReference type="NCBI Taxonomy" id="2565777"/>
    <lineage>
        <taxon>Bacteria</taxon>
        <taxon>Bacillati</taxon>
        <taxon>Bacillota</taxon>
        <taxon>Clostridia</taxon>
        <taxon>Eubacteriales</taxon>
        <taxon>Clostridiaceae</taxon>
        <taxon>Isachenkonia</taxon>
    </lineage>
</organism>
<accession>A0AA43XNV5</accession>
<dbReference type="InterPro" id="IPR019734">
    <property type="entry name" value="TPR_rpt"/>
</dbReference>
<keyword evidence="2" id="KW-0812">Transmembrane</keyword>